<dbReference type="Proteomes" id="UP000028545">
    <property type="component" value="Unassembled WGS sequence"/>
</dbReference>
<evidence type="ECO:0000256" key="1">
    <source>
        <dbReference type="SAM" id="MobiDB-lite"/>
    </source>
</evidence>
<dbReference type="AlphaFoldDB" id="A0A084FVW6"/>
<dbReference type="OrthoDB" id="5352132at2759"/>
<name>A0A084FVW6_PSEDA</name>
<dbReference type="VEuPathDB" id="FungiDB:SAPIO_CDS9897"/>
<dbReference type="InterPro" id="IPR013226">
    <property type="entry name" value="Pal1"/>
</dbReference>
<feature type="compositionally biased region" description="Basic and acidic residues" evidence="1">
    <location>
        <begin position="107"/>
        <end position="121"/>
    </location>
</feature>
<reference evidence="2 3" key="1">
    <citation type="journal article" date="2014" name="Genome Announc.">
        <title>Draft genome sequence of the pathogenic fungus Scedosporium apiospermum.</title>
        <authorList>
            <person name="Vandeputte P."/>
            <person name="Ghamrawi S."/>
            <person name="Rechenmann M."/>
            <person name="Iltis A."/>
            <person name="Giraud S."/>
            <person name="Fleury M."/>
            <person name="Thornton C."/>
            <person name="Delhaes L."/>
            <person name="Meyer W."/>
            <person name="Papon N."/>
            <person name="Bouchara J.P."/>
        </authorList>
    </citation>
    <scope>NUCLEOTIDE SEQUENCE [LARGE SCALE GENOMIC DNA]</scope>
    <source>
        <strain evidence="2 3">IHEM 14462</strain>
    </source>
</reference>
<evidence type="ECO:0000313" key="2">
    <source>
        <dbReference type="EMBL" id="KEZ39228.1"/>
    </source>
</evidence>
<feature type="compositionally biased region" description="Polar residues" evidence="1">
    <location>
        <begin position="21"/>
        <end position="36"/>
    </location>
</feature>
<organism evidence="2 3">
    <name type="scientific">Pseudallescheria apiosperma</name>
    <name type="common">Scedosporium apiospermum</name>
    <dbReference type="NCBI Taxonomy" id="563466"/>
    <lineage>
        <taxon>Eukaryota</taxon>
        <taxon>Fungi</taxon>
        <taxon>Dikarya</taxon>
        <taxon>Ascomycota</taxon>
        <taxon>Pezizomycotina</taxon>
        <taxon>Sordariomycetes</taxon>
        <taxon>Hypocreomycetidae</taxon>
        <taxon>Microascales</taxon>
        <taxon>Microascaceae</taxon>
        <taxon>Scedosporium</taxon>
    </lineage>
</organism>
<comment type="caution">
    <text evidence="2">The sequence shown here is derived from an EMBL/GenBank/DDBJ whole genome shotgun (WGS) entry which is preliminary data.</text>
</comment>
<protein>
    <recommendedName>
        <fullName evidence="4">Pal1 cell morphology protein</fullName>
    </recommendedName>
</protein>
<dbReference type="OMA" id="GPSMIHH"/>
<feature type="compositionally biased region" description="Basic and acidic residues" evidence="1">
    <location>
        <begin position="185"/>
        <end position="207"/>
    </location>
</feature>
<dbReference type="HOGENOM" id="CLU_025891_1_0_1"/>
<feature type="region of interest" description="Disordered" evidence="1">
    <location>
        <begin position="373"/>
        <end position="509"/>
    </location>
</feature>
<accession>A0A084FVW6</accession>
<feature type="compositionally biased region" description="Basic residues" evidence="1">
    <location>
        <begin position="482"/>
        <end position="491"/>
    </location>
</feature>
<evidence type="ECO:0000313" key="3">
    <source>
        <dbReference type="Proteomes" id="UP000028545"/>
    </source>
</evidence>
<keyword evidence="3" id="KW-1185">Reference proteome</keyword>
<feature type="compositionally biased region" description="Pro residues" evidence="1">
    <location>
        <begin position="123"/>
        <end position="133"/>
    </location>
</feature>
<dbReference type="EMBL" id="JOWA01000154">
    <property type="protein sequence ID" value="KEZ39228.1"/>
    <property type="molecule type" value="Genomic_DNA"/>
</dbReference>
<dbReference type="GeneID" id="27728969"/>
<feature type="compositionally biased region" description="Low complexity" evidence="1">
    <location>
        <begin position="496"/>
        <end position="509"/>
    </location>
</feature>
<sequence length="509" mass="55265">MSTAQSFPPGQGSAGPGLTLNLASNNPFRNRTTSPVNDFFGNKPTSPPPASPFDDPIIPARPLSRNPFLDPVVKPSEPLLSPGVMSTQSDRVASPSAEELFDSLTLGDEKPARPKGDENRPMNRPPKNGPPRPGHNHRPTRSQEEAMRARRMQAGGPKPGGPSQSPHKRPERRPRRNSDSSLLIDIEKPLTEEDIKQREARRREREKRNRQHRPNRRVDVIDQLDATSMFGIGAFHHDGPFDACNPHRNRKGSRRAPLNAFAKDSLNNSIGGSGPLRDRPDHSTFMGMGSNEAFTDYAGAVNGSRAHAEMLFDPTSRGDVLHGDQSLGLGTSTFLEGTPAARAVIQKREAEQAAEMAEGGLQRKKSLAQRIRGINKVPREYMPGGRPSFGEGGRRPTYPDLPRRTTEGESSNSRKYSNEFDNEPESISIKKPGDRDGSTSPTSPPARTRQVSIGIERRSTAEGTMSTSAEKPGGSGLLARVKSLKGGRRTRPQPDAPDASTTAAPGTAI</sequence>
<dbReference type="PANTHER" id="PTHR28307">
    <property type="entry name" value="PROTEIN PAL1"/>
    <property type="match status" value="1"/>
</dbReference>
<dbReference type="KEGG" id="sapo:SAPIO_CDS9897"/>
<proteinExistence type="predicted"/>
<dbReference type="RefSeq" id="XP_016639027.1">
    <property type="nucleotide sequence ID" value="XM_016791183.1"/>
</dbReference>
<evidence type="ECO:0008006" key="4">
    <source>
        <dbReference type="Google" id="ProtNLM"/>
    </source>
</evidence>
<feature type="compositionally biased region" description="Basic residues" evidence="1">
    <location>
        <begin position="166"/>
        <end position="175"/>
    </location>
</feature>
<dbReference type="Pfam" id="PF08316">
    <property type="entry name" value="Pal1"/>
    <property type="match status" value="1"/>
</dbReference>
<gene>
    <name evidence="2" type="ORF">SAPIO_CDS9897</name>
</gene>
<feature type="region of interest" description="Disordered" evidence="1">
    <location>
        <begin position="1"/>
        <end position="216"/>
    </location>
</feature>
<dbReference type="PANTHER" id="PTHR28307:SF2">
    <property type="entry name" value="PROTEIN PAL1"/>
    <property type="match status" value="1"/>
</dbReference>
<dbReference type="GO" id="GO:0005737">
    <property type="term" value="C:cytoplasm"/>
    <property type="evidence" value="ECO:0007669"/>
    <property type="project" value="TreeGrafter"/>
</dbReference>